<dbReference type="EMBL" id="MN094788">
    <property type="protein sequence ID" value="QDH83618.1"/>
    <property type="molecule type" value="Genomic_DNA"/>
</dbReference>
<proteinExistence type="predicted"/>
<protein>
    <submittedName>
        <fullName evidence="1">Uncharacterized protein</fullName>
    </submittedName>
</protein>
<dbReference type="GeneID" id="56136093"/>
<sequence length="92" mass="10506">MHIQAKARLTAAARPISEVIEDLHLMPNVSIPPAFHKKMKDSPDAKINEGFFFVDGTIHFRYFEMLKRNGIEVQYISKGKDGHDFSIAYKVT</sequence>
<evidence type="ECO:0000313" key="1">
    <source>
        <dbReference type="EMBL" id="QDH83618.1"/>
    </source>
</evidence>
<dbReference type="Proteomes" id="UP000320799">
    <property type="component" value="Segment"/>
</dbReference>
<keyword evidence="2" id="KW-1185">Reference proteome</keyword>
<accession>A0A514CT09</accession>
<organism evidence="1 2">
    <name type="scientific">Achromobacter phage Motura</name>
    <dbReference type="NCBI Taxonomy" id="2591403"/>
    <lineage>
        <taxon>Viruses</taxon>
        <taxon>Duplodnaviria</taxon>
        <taxon>Heunggongvirae</taxon>
        <taxon>Uroviricota</taxon>
        <taxon>Caudoviricetes</taxon>
        <taxon>Moturavirus</taxon>
        <taxon>Moturavirus motura</taxon>
    </lineage>
</organism>
<name>A0A514CT09_9CAUD</name>
<dbReference type="KEGG" id="vg:56136093"/>
<dbReference type="RefSeq" id="YP_009903817.1">
    <property type="nucleotide sequence ID" value="NC_049849.1"/>
</dbReference>
<evidence type="ECO:0000313" key="2">
    <source>
        <dbReference type="Proteomes" id="UP000320799"/>
    </source>
</evidence>
<reference evidence="1 2" key="1">
    <citation type="submission" date="2019-06" db="EMBL/GenBank/DDBJ databases">
        <authorList>
            <person name="Kincaid V.D."/>
            <person name="Fuller A."/>
            <person name="Hodges K."/>
            <person name="Bansal M."/>
            <person name="Essig J."/>
            <person name="Johnson A."/>
        </authorList>
    </citation>
    <scope>NUCLEOTIDE SEQUENCE [LARGE SCALE GENOMIC DNA]</scope>
</reference>